<evidence type="ECO:0000313" key="3">
    <source>
        <dbReference type="Proteomes" id="UP001153365"/>
    </source>
</evidence>
<keyword evidence="3" id="KW-1185">Reference proteome</keyword>
<accession>A0AAV0AVR5</accession>
<feature type="compositionally biased region" description="Basic and acidic residues" evidence="1">
    <location>
        <begin position="20"/>
        <end position="30"/>
    </location>
</feature>
<protein>
    <submittedName>
        <fullName evidence="2">Uncharacterized protein</fullName>
    </submittedName>
</protein>
<proteinExistence type="predicted"/>
<gene>
    <name evidence="2" type="ORF">PPACK8108_LOCUS8177</name>
</gene>
<reference evidence="2" key="1">
    <citation type="submission" date="2022-06" db="EMBL/GenBank/DDBJ databases">
        <authorList>
            <consortium name="SYNGENTA / RWTH Aachen University"/>
        </authorList>
    </citation>
    <scope>NUCLEOTIDE SEQUENCE</scope>
</reference>
<dbReference type="Proteomes" id="UP001153365">
    <property type="component" value="Unassembled WGS sequence"/>
</dbReference>
<name>A0AAV0AVR5_PHAPC</name>
<evidence type="ECO:0000256" key="1">
    <source>
        <dbReference type="SAM" id="MobiDB-lite"/>
    </source>
</evidence>
<sequence length="94" mass="10553">MAFRLFNSRPSTSHQSFPPKWKDRDKDKSKFQKGMDVVPLPLPLPLPLEVRVRDSAVSKELCKSMWMTVINFGRLRTPPDGSGCEDPSGIPTPA</sequence>
<comment type="caution">
    <text evidence="2">The sequence shown here is derived from an EMBL/GenBank/DDBJ whole genome shotgun (WGS) entry which is preliminary data.</text>
</comment>
<organism evidence="2 3">
    <name type="scientific">Phakopsora pachyrhizi</name>
    <name type="common">Asian soybean rust disease fungus</name>
    <dbReference type="NCBI Taxonomy" id="170000"/>
    <lineage>
        <taxon>Eukaryota</taxon>
        <taxon>Fungi</taxon>
        <taxon>Dikarya</taxon>
        <taxon>Basidiomycota</taxon>
        <taxon>Pucciniomycotina</taxon>
        <taxon>Pucciniomycetes</taxon>
        <taxon>Pucciniales</taxon>
        <taxon>Phakopsoraceae</taxon>
        <taxon>Phakopsora</taxon>
    </lineage>
</organism>
<dbReference type="AlphaFoldDB" id="A0AAV0AVR5"/>
<dbReference type="EMBL" id="CALTRL010001659">
    <property type="protein sequence ID" value="CAH7673290.1"/>
    <property type="molecule type" value="Genomic_DNA"/>
</dbReference>
<evidence type="ECO:0000313" key="2">
    <source>
        <dbReference type="EMBL" id="CAH7673290.1"/>
    </source>
</evidence>
<feature type="region of interest" description="Disordered" evidence="1">
    <location>
        <begin position="1"/>
        <end position="34"/>
    </location>
</feature>